<dbReference type="AlphaFoldDB" id="A0A8T3YQB4"/>
<feature type="compositionally biased region" description="Basic and acidic residues" evidence="11">
    <location>
        <begin position="542"/>
        <end position="559"/>
    </location>
</feature>
<dbReference type="InterPro" id="IPR030934">
    <property type="entry name" value="Intein_C"/>
</dbReference>
<dbReference type="SMART" id="SM00306">
    <property type="entry name" value="HintN"/>
    <property type="match status" value="1"/>
</dbReference>
<keyword evidence="8" id="KW-0234">DNA repair</keyword>
<dbReference type="PROSITE" id="PS51131">
    <property type="entry name" value="ZN_HOOK"/>
    <property type="match status" value="1"/>
</dbReference>
<evidence type="ECO:0000256" key="5">
    <source>
        <dbReference type="ARBA" id="ARBA00022833"/>
    </source>
</evidence>
<keyword evidence="7 10" id="KW-0175">Coiled coil</keyword>
<reference evidence="13" key="1">
    <citation type="submission" date="2020-07" db="EMBL/GenBank/DDBJ databases">
        <title>Huge and variable diversity of episymbiotic CPR bacteria and DPANN archaea in groundwater ecosystems.</title>
        <authorList>
            <person name="He C.Y."/>
            <person name="Keren R."/>
            <person name="Whittaker M."/>
            <person name="Farag I.F."/>
            <person name="Doudna J."/>
            <person name="Cate J.H.D."/>
            <person name="Banfield J.F."/>
        </authorList>
    </citation>
    <scope>NUCLEOTIDE SEQUENCE</scope>
    <source>
        <strain evidence="13">NC_groundwater_1296_Ag_S-0.2um_52_80</strain>
    </source>
</reference>
<gene>
    <name evidence="13" type="ORF">HY544_02475</name>
</gene>
<evidence type="ECO:0000259" key="12">
    <source>
        <dbReference type="PROSITE" id="PS51131"/>
    </source>
</evidence>
<dbReference type="Proteomes" id="UP000732298">
    <property type="component" value="Unassembled WGS sequence"/>
</dbReference>
<evidence type="ECO:0000256" key="1">
    <source>
        <dbReference type="ARBA" id="ARBA00022723"/>
    </source>
</evidence>
<dbReference type="NCBIfam" id="TIGR01443">
    <property type="entry name" value="intein_Cterm"/>
    <property type="match status" value="1"/>
</dbReference>
<evidence type="ECO:0000256" key="3">
    <source>
        <dbReference type="ARBA" id="ARBA00022763"/>
    </source>
</evidence>
<dbReference type="PANTHER" id="PTHR43977">
    <property type="entry name" value="STRUCTURAL MAINTENANCE OF CHROMOSOMES PROTEIN 3"/>
    <property type="match status" value="1"/>
</dbReference>
<evidence type="ECO:0000256" key="7">
    <source>
        <dbReference type="ARBA" id="ARBA00023054"/>
    </source>
</evidence>
<evidence type="ECO:0000313" key="14">
    <source>
        <dbReference type="Proteomes" id="UP000732298"/>
    </source>
</evidence>
<evidence type="ECO:0000256" key="8">
    <source>
        <dbReference type="ARBA" id="ARBA00023204"/>
    </source>
</evidence>
<evidence type="ECO:0000256" key="2">
    <source>
        <dbReference type="ARBA" id="ARBA00022741"/>
    </source>
</evidence>
<evidence type="ECO:0000256" key="9">
    <source>
        <dbReference type="PROSITE-ProRule" id="PRU00471"/>
    </source>
</evidence>
<dbReference type="Gene3D" id="2.170.16.10">
    <property type="entry name" value="Hedgehog/Intein (Hint) domain"/>
    <property type="match status" value="1"/>
</dbReference>
<dbReference type="Pfam" id="PF13476">
    <property type="entry name" value="AAA_23"/>
    <property type="match status" value="1"/>
</dbReference>
<keyword evidence="4" id="KW-0378">Hydrolase</keyword>
<dbReference type="NCBIfam" id="TIGR01445">
    <property type="entry name" value="intein_Nterm"/>
    <property type="match status" value="1"/>
</dbReference>
<dbReference type="CDD" id="cd00081">
    <property type="entry name" value="Hint"/>
    <property type="match status" value="1"/>
</dbReference>
<evidence type="ECO:0000256" key="11">
    <source>
        <dbReference type="SAM" id="MobiDB-lite"/>
    </source>
</evidence>
<dbReference type="InterPro" id="IPR006141">
    <property type="entry name" value="Intein_N"/>
</dbReference>
<keyword evidence="6" id="KW-0067">ATP-binding</keyword>
<dbReference type="SUPFAM" id="SSF75712">
    <property type="entry name" value="Rad50 coiled-coil Zn hook"/>
    <property type="match status" value="1"/>
</dbReference>
<evidence type="ECO:0000256" key="6">
    <source>
        <dbReference type="ARBA" id="ARBA00022840"/>
    </source>
</evidence>
<dbReference type="Gene3D" id="1.10.287.510">
    <property type="entry name" value="Helix hairpin bin"/>
    <property type="match status" value="1"/>
</dbReference>
<dbReference type="Gene3D" id="1.10.287.1490">
    <property type="match status" value="1"/>
</dbReference>
<keyword evidence="1 9" id="KW-0479">Metal-binding</keyword>
<dbReference type="SUPFAM" id="SSF52540">
    <property type="entry name" value="P-loop containing nucleoside triphosphate hydrolases"/>
    <property type="match status" value="2"/>
</dbReference>
<dbReference type="InterPro" id="IPR024704">
    <property type="entry name" value="SMC"/>
</dbReference>
<organism evidence="13 14">
    <name type="scientific">Candidatus Iainarchaeum sp</name>
    <dbReference type="NCBI Taxonomy" id="3101447"/>
    <lineage>
        <taxon>Archaea</taxon>
        <taxon>Candidatus Iainarchaeota</taxon>
        <taxon>Candidatus Iainarchaeia</taxon>
        <taxon>Candidatus Iainarchaeales</taxon>
        <taxon>Candidatus Iainarchaeaceae</taxon>
        <taxon>Candidatus Iainarchaeum</taxon>
    </lineage>
</organism>
<dbReference type="GO" id="GO:0006302">
    <property type="term" value="P:double-strand break repair"/>
    <property type="evidence" value="ECO:0007669"/>
    <property type="project" value="InterPro"/>
</dbReference>
<accession>A0A8T3YQB4</accession>
<feature type="binding site" evidence="9">
    <location>
        <position position="678"/>
    </location>
    <ligand>
        <name>Zn(2+)</name>
        <dbReference type="ChEBI" id="CHEBI:29105"/>
    </ligand>
</feature>
<evidence type="ECO:0000313" key="13">
    <source>
        <dbReference type="EMBL" id="MBI4210349.1"/>
    </source>
</evidence>
<protein>
    <submittedName>
        <fullName evidence="13">AAA family ATPase</fullName>
    </submittedName>
</protein>
<dbReference type="InterPro" id="IPR013134">
    <property type="entry name" value="Zn_hook_RAD50"/>
</dbReference>
<feature type="coiled-coil region" evidence="10">
    <location>
        <begin position="421"/>
        <end position="462"/>
    </location>
</feature>
<dbReference type="GO" id="GO:0005524">
    <property type="term" value="F:ATP binding"/>
    <property type="evidence" value="ECO:0007669"/>
    <property type="project" value="UniProtKB-KW"/>
</dbReference>
<feature type="region of interest" description="Disordered" evidence="11">
    <location>
        <begin position="542"/>
        <end position="566"/>
    </location>
</feature>
<dbReference type="SMART" id="SM00305">
    <property type="entry name" value="HintC"/>
    <property type="match status" value="1"/>
</dbReference>
<dbReference type="Pfam" id="PF14890">
    <property type="entry name" value="Intein_splicing"/>
    <property type="match status" value="1"/>
</dbReference>
<evidence type="ECO:0000256" key="4">
    <source>
        <dbReference type="ARBA" id="ARBA00022801"/>
    </source>
</evidence>
<dbReference type="EMBL" id="JACQPB010000031">
    <property type="protein sequence ID" value="MBI4210349.1"/>
    <property type="molecule type" value="Genomic_DNA"/>
</dbReference>
<dbReference type="GO" id="GO:0016887">
    <property type="term" value="F:ATP hydrolysis activity"/>
    <property type="evidence" value="ECO:0007669"/>
    <property type="project" value="InterPro"/>
</dbReference>
<dbReference type="Pfam" id="PF02463">
    <property type="entry name" value="SMC_N"/>
    <property type="match status" value="1"/>
</dbReference>
<dbReference type="GO" id="GO:0046872">
    <property type="term" value="F:metal ion binding"/>
    <property type="evidence" value="ECO:0007669"/>
    <property type="project" value="UniProtKB-UniRule"/>
</dbReference>
<dbReference type="InterPro" id="IPR038729">
    <property type="entry name" value="Rad50/SbcC_AAA"/>
</dbReference>
<evidence type="ECO:0000256" key="10">
    <source>
        <dbReference type="SAM" id="Coils"/>
    </source>
</evidence>
<keyword evidence="3" id="KW-0227">DNA damage</keyword>
<dbReference type="PROSITE" id="PS50818">
    <property type="entry name" value="INTEIN_C_TER"/>
    <property type="match status" value="1"/>
</dbReference>
<dbReference type="InterPro" id="IPR003395">
    <property type="entry name" value="RecF/RecN/SMC_N"/>
</dbReference>
<keyword evidence="2" id="KW-0547">Nucleotide-binding</keyword>
<name>A0A8T3YQB4_9ARCH</name>
<dbReference type="GO" id="GO:0016539">
    <property type="term" value="P:intein-mediated protein splicing"/>
    <property type="evidence" value="ECO:0007669"/>
    <property type="project" value="InterPro"/>
</dbReference>
<dbReference type="InterPro" id="IPR003586">
    <property type="entry name" value="Hint_dom_C"/>
</dbReference>
<dbReference type="InterPro" id="IPR027417">
    <property type="entry name" value="P-loop_NTPase"/>
</dbReference>
<sequence>MTVITSLRLKNFKSFRKAEISFAPGFTAIAGANASGKCVTGDTMVMLPSGKAAEIGKLVAERMNVASRKQFLEDGVIGFNDDDDFKVLSLNPETLKIGERKVAAVVQRLCPERLLKIRTVRGREITTTDYHPFFSVNQNGIYSLEAKDLKEGKHIATPHMTVNLEAMSGGTGKHAQKQKMLVRQADSDVFWDTIESIEEVKDKPKYVYDLSIDYTHNFVANGIFVHNSNILDALLFAMGITSLRLLRASKLIDLVNHDASEGYAKVELKLKDAGGRELEITRMIDRQGKSIYKLDGKRKTLNEIQALLLEIGVNPNGHNIVVQGDITRIIEMNAKQRREIIEEVAGLQEFQEKKEEALKKLEKVEQKVKDAHLVLNEREAYLQQLEKEREAALRCIALQDEAKRSKATIISEEMKTIRRELEAAQGSMERIRKGIEDKRAERNRLQDEERELEAKAGEATQRLIEAGEKTYSSFGRELEQRRGALALVNERLGARKDALGAKKEAAAELESGMKGQERLLAQKLEQLKEAESAMEKASEQLSEVSRHIDAKGPHHEERKRGMRQAESSHSALLKEVSGLKERLHEAAMQRHGLERDMKAAEHAMKDLSAEKEMLEEKLLRKKETERRLKALEARGLKERLEANEKGLERATSEMNQARGRLQSTEESAEALSRAKAECPVCEKPLEAGKKDRIAGKKAREMAGLKERIAALEQSCEAMLAERKRLQAEEKELSEALHSLKAFHEAGESLQKVNERIALHRETLASKRHEQLAKEEAALSAKVRELEKSLAAAEQALKEMRESEAESGMGSLLSKLQELNERKAERQNACTRLSAEIESLEARVSEAADEIRGCEEEVSAAEKAIEGMESERAASESAVRDAEAELEKASKANRLLEEEKDRLTRKISAISEKREQLSAAIESREKEMNELNLEQSRNEVRIVDLEEEYKEFSAVEPFKEFQLNELKKRIPAIEKEIEGLGAINMKSMENFDSFRKEVDDVREKAVKLDEERKAVVEMIDKIEVRKLNVFMDCFRHIAAKFSDLYYKFFEGEGQLDLSDKLNPLEGGLLIQAKYKEDTLKSIDAMSGGEKSLTALAFLFAIQSFHPAPFYIFDEVDAALDKDNSVKVGRMIKEQSGKSQFISISHNDSVINQADQIIGVALNRQKSSVIGLRLKRGHAAEEAAAQEAGAEGGEEGHGSEGPEQGASE</sequence>
<dbReference type="PIRSF" id="PIRSF005719">
    <property type="entry name" value="SMC"/>
    <property type="match status" value="1"/>
</dbReference>
<feature type="coiled-coil region" evidence="10">
    <location>
        <begin position="347"/>
        <end position="374"/>
    </location>
</feature>
<keyword evidence="5 9" id="KW-0862">Zinc</keyword>
<dbReference type="Gene3D" id="3.40.50.300">
    <property type="entry name" value="P-loop containing nucleotide triphosphate hydrolases"/>
    <property type="match status" value="2"/>
</dbReference>
<dbReference type="SUPFAM" id="SSF57997">
    <property type="entry name" value="Tropomyosin"/>
    <property type="match status" value="1"/>
</dbReference>
<proteinExistence type="predicted"/>
<dbReference type="InterPro" id="IPR003587">
    <property type="entry name" value="Hint_dom_N"/>
</dbReference>
<comment type="caution">
    <text evidence="13">The sequence shown here is derived from an EMBL/GenBank/DDBJ whole genome shotgun (WGS) entry which is preliminary data.</text>
</comment>
<feature type="binding site" evidence="9">
    <location>
        <position position="681"/>
    </location>
    <ligand>
        <name>Zn(2+)</name>
        <dbReference type="ChEBI" id="CHEBI:29105"/>
    </ligand>
</feature>
<dbReference type="InterPro" id="IPR036844">
    <property type="entry name" value="Hint_dom_sf"/>
</dbReference>
<dbReference type="SUPFAM" id="SSF51294">
    <property type="entry name" value="Hedgehog/intein (Hint) domain"/>
    <property type="match status" value="1"/>
</dbReference>
<dbReference type="PROSITE" id="PS50817">
    <property type="entry name" value="INTEIN_N_TER"/>
    <property type="match status" value="1"/>
</dbReference>
<feature type="region of interest" description="Disordered" evidence="11">
    <location>
        <begin position="1179"/>
        <end position="1206"/>
    </location>
</feature>
<feature type="domain" description="Zinc-hook" evidence="12">
    <location>
        <begin position="633"/>
        <end position="730"/>
    </location>
</feature>